<sequence length="216" mass="24907">MKKYYLILVLTFSFCLAYVDVKIVDEKGMLRFSSGKLFSLIENDESSVRNYLKIIDDELGNLKAYQFPITYHTKGTNGTSHYTFQQIYENIPVFGRYVRIHEKNKMITSISNNIININLNIIPSITYASSIDIVKRQAFATSNYVKYQKIQIYIIKESAHLVHTIDLIDFKSPWRFMVDAHSGEIIDKFPLFYDNGPVLGNGINLLNQSIDIIGKK</sequence>
<dbReference type="Gene3D" id="3.10.450.490">
    <property type="match status" value="1"/>
</dbReference>
<keyword evidence="1" id="KW-0645">Protease</keyword>
<feature type="domain" description="FTP" evidence="6">
    <location>
        <begin position="76"/>
        <end position="113"/>
    </location>
</feature>
<accession>A0A382K0F7</accession>
<evidence type="ECO:0000313" key="7">
    <source>
        <dbReference type="EMBL" id="SVC17002.1"/>
    </source>
</evidence>
<evidence type="ECO:0000256" key="4">
    <source>
        <dbReference type="ARBA" id="ARBA00022833"/>
    </source>
</evidence>
<evidence type="ECO:0000259" key="6">
    <source>
        <dbReference type="Pfam" id="PF07504"/>
    </source>
</evidence>
<dbReference type="AlphaFoldDB" id="A0A382K0F7"/>
<dbReference type="EMBL" id="UINC01077148">
    <property type="protein sequence ID" value="SVC17002.1"/>
    <property type="molecule type" value="Genomic_DNA"/>
</dbReference>
<keyword evidence="5" id="KW-0482">Metalloprotease</keyword>
<dbReference type="Pfam" id="PF07504">
    <property type="entry name" value="FTP"/>
    <property type="match status" value="1"/>
</dbReference>
<evidence type="ECO:0000256" key="2">
    <source>
        <dbReference type="ARBA" id="ARBA00022723"/>
    </source>
</evidence>
<dbReference type="GO" id="GO:0046872">
    <property type="term" value="F:metal ion binding"/>
    <property type="evidence" value="ECO:0007669"/>
    <property type="project" value="UniProtKB-KW"/>
</dbReference>
<dbReference type="GO" id="GO:0006508">
    <property type="term" value="P:proteolysis"/>
    <property type="evidence" value="ECO:0007669"/>
    <property type="project" value="UniProtKB-KW"/>
</dbReference>
<gene>
    <name evidence="7" type="ORF">METZ01_LOCUS269856</name>
</gene>
<dbReference type="InterPro" id="IPR011096">
    <property type="entry name" value="FTP_domain"/>
</dbReference>
<proteinExistence type="predicted"/>
<evidence type="ECO:0000256" key="1">
    <source>
        <dbReference type="ARBA" id="ARBA00022670"/>
    </source>
</evidence>
<dbReference type="GO" id="GO:0008237">
    <property type="term" value="F:metallopeptidase activity"/>
    <property type="evidence" value="ECO:0007669"/>
    <property type="project" value="UniProtKB-KW"/>
</dbReference>
<name>A0A382K0F7_9ZZZZ</name>
<keyword evidence="3" id="KW-0378">Hydrolase</keyword>
<organism evidence="7">
    <name type="scientific">marine metagenome</name>
    <dbReference type="NCBI Taxonomy" id="408172"/>
    <lineage>
        <taxon>unclassified sequences</taxon>
        <taxon>metagenomes</taxon>
        <taxon>ecological metagenomes</taxon>
    </lineage>
</organism>
<evidence type="ECO:0000256" key="5">
    <source>
        <dbReference type="ARBA" id="ARBA00023049"/>
    </source>
</evidence>
<reference evidence="7" key="1">
    <citation type="submission" date="2018-05" db="EMBL/GenBank/DDBJ databases">
        <authorList>
            <person name="Lanie J.A."/>
            <person name="Ng W.-L."/>
            <person name="Kazmierczak K.M."/>
            <person name="Andrzejewski T.M."/>
            <person name="Davidsen T.M."/>
            <person name="Wayne K.J."/>
            <person name="Tettelin H."/>
            <person name="Glass J.I."/>
            <person name="Rusch D."/>
            <person name="Podicherti R."/>
            <person name="Tsui H.-C.T."/>
            <person name="Winkler M.E."/>
        </authorList>
    </citation>
    <scope>NUCLEOTIDE SEQUENCE</scope>
</reference>
<keyword evidence="4" id="KW-0862">Zinc</keyword>
<protein>
    <recommendedName>
        <fullName evidence="6">FTP domain-containing protein</fullName>
    </recommendedName>
</protein>
<keyword evidence="2" id="KW-0479">Metal-binding</keyword>
<evidence type="ECO:0000256" key="3">
    <source>
        <dbReference type="ARBA" id="ARBA00022801"/>
    </source>
</evidence>